<sequence>MHSSSPAVSVLNGLLGLQFSMLEVGVPLWVVEHTDAPRVLVAVSLIVNTVLVVLLQVRATRGTEEPTAAARIFRRGGLLIAACLLIGLAHGLPGWLAAVLLIAGVACQTLSEIFCQAAGWALSYDLAGDGNHGAYQGVFNSGLAAALMLGPVLITTVVITNGLLGWILLGALMLVGAAAMPAAVRWAQRSRPVASEVAATP</sequence>
<proteinExistence type="predicted"/>
<dbReference type="InterPro" id="IPR036259">
    <property type="entry name" value="MFS_trans_sf"/>
</dbReference>
<dbReference type="AlphaFoldDB" id="A0AB33K2S7"/>
<feature type="transmembrane region" description="Helical" evidence="1">
    <location>
        <begin position="98"/>
        <end position="122"/>
    </location>
</feature>
<keyword evidence="1" id="KW-1133">Transmembrane helix</keyword>
<evidence type="ECO:0000256" key="1">
    <source>
        <dbReference type="SAM" id="Phobius"/>
    </source>
</evidence>
<organism evidence="2">
    <name type="scientific">Kitasatospora sp. CMC57</name>
    <dbReference type="NCBI Taxonomy" id="3231513"/>
    <lineage>
        <taxon>Bacteria</taxon>
        <taxon>Bacillati</taxon>
        <taxon>Actinomycetota</taxon>
        <taxon>Actinomycetes</taxon>
        <taxon>Kitasatosporales</taxon>
        <taxon>Streptomycetaceae</taxon>
        <taxon>Kitasatospora</taxon>
    </lineage>
</organism>
<feature type="transmembrane region" description="Helical" evidence="1">
    <location>
        <begin position="134"/>
        <end position="157"/>
    </location>
</feature>
<gene>
    <name evidence="2" type="ORF">KCMC57_54500</name>
</gene>
<feature type="transmembrane region" description="Helical" evidence="1">
    <location>
        <begin position="163"/>
        <end position="184"/>
    </location>
</feature>
<evidence type="ECO:0000313" key="2">
    <source>
        <dbReference type="EMBL" id="BFP49082.1"/>
    </source>
</evidence>
<feature type="transmembrane region" description="Helical" evidence="1">
    <location>
        <begin position="7"/>
        <end position="30"/>
    </location>
</feature>
<protein>
    <recommendedName>
        <fullName evidence="3">MFS transporter</fullName>
    </recommendedName>
</protein>
<name>A0AB33K2S7_9ACTN</name>
<accession>A0AB33K2S7</accession>
<dbReference type="SUPFAM" id="SSF103473">
    <property type="entry name" value="MFS general substrate transporter"/>
    <property type="match status" value="1"/>
</dbReference>
<dbReference type="Gene3D" id="1.20.1250.20">
    <property type="entry name" value="MFS general substrate transporter like domains"/>
    <property type="match status" value="1"/>
</dbReference>
<reference evidence="2" key="1">
    <citation type="submission" date="2024-07" db="EMBL/GenBank/DDBJ databases">
        <title>Complete genome sequences of cellulolytic bacteria, Kitasatospora sp. CMC57 and Streptomyces sp. CMC78, isolated from Japanese agricultural soil.</title>
        <authorList>
            <person name="Hashimoto T."/>
            <person name="Ito M."/>
            <person name="Iwamoto M."/>
            <person name="Fukahori D."/>
            <person name="Shoda T."/>
            <person name="Sakoda M."/>
            <person name="Morohoshi T."/>
            <person name="Mitsuboshi M."/>
            <person name="Nishizawa T."/>
        </authorList>
    </citation>
    <scope>NUCLEOTIDE SEQUENCE</scope>
    <source>
        <strain evidence="2">CMC57</strain>
    </source>
</reference>
<keyword evidence="1" id="KW-0812">Transmembrane</keyword>
<evidence type="ECO:0008006" key="3">
    <source>
        <dbReference type="Google" id="ProtNLM"/>
    </source>
</evidence>
<feature type="transmembrane region" description="Helical" evidence="1">
    <location>
        <begin position="76"/>
        <end position="92"/>
    </location>
</feature>
<feature type="transmembrane region" description="Helical" evidence="1">
    <location>
        <begin position="36"/>
        <end position="55"/>
    </location>
</feature>
<keyword evidence="1" id="KW-0472">Membrane</keyword>
<dbReference type="EMBL" id="AP035881">
    <property type="protein sequence ID" value="BFP49082.1"/>
    <property type="molecule type" value="Genomic_DNA"/>
</dbReference>